<evidence type="ECO:0000256" key="4">
    <source>
        <dbReference type="ARBA" id="ARBA00022833"/>
    </source>
</evidence>
<proteinExistence type="predicted"/>
<dbReference type="PROSITE" id="PS50081">
    <property type="entry name" value="ZF_DAG_PE_2"/>
    <property type="match status" value="1"/>
</dbReference>
<keyword evidence="4" id="KW-0862">Zinc</keyword>
<dbReference type="InterPro" id="IPR002219">
    <property type="entry name" value="PKC_DAG/PE"/>
</dbReference>
<evidence type="ECO:0000256" key="3">
    <source>
        <dbReference type="ARBA" id="ARBA00022771"/>
    </source>
</evidence>
<evidence type="ECO:0000256" key="1">
    <source>
        <dbReference type="ARBA" id="ARBA00022723"/>
    </source>
</evidence>
<dbReference type="EMBL" id="CM031832">
    <property type="protein sequence ID" value="KAG6701471.1"/>
    <property type="molecule type" value="Genomic_DNA"/>
</dbReference>
<evidence type="ECO:0000256" key="2">
    <source>
        <dbReference type="ARBA" id="ARBA00022737"/>
    </source>
</evidence>
<dbReference type="GO" id="GO:0008270">
    <property type="term" value="F:zinc ion binding"/>
    <property type="evidence" value="ECO:0007669"/>
    <property type="project" value="UniProtKB-KW"/>
</dbReference>
<protein>
    <recommendedName>
        <fullName evidence="5">Phorbol-ester/DAG-type domain-containing protein</fullName>
    </recommendedName>
</protein>
<evidence type="ECO:0000259" key="5">
    <source>
        <dbReference type="PROSITE" id="PS50081"/>
    </source>
</evidence>
<evidence type="ECO:0000313" key="6">
    <source>
        <dbReference type="EMBL" id="KAG6701471.1"/>
    </source>
</evidence>
<keyword evidence="1" id="KW-0479">Metal-binding</keyword>
<comment type="caution">
    <text evidence="6">The sequence shown here is derived from an EMBL/GenBank/DDBJ whole genome shotgun (WGS) entry which is preliminary data.</text>
</comment>
<dbReference type="InterPro" id="IPR053192">
    <property type="entry name" value="Vacuole_Formation_Reg"/>
</dbReference>
<sequence>MSMVFDEQRCLRCGGDELVLNEEIENDGEIHYCGVCEQRVTDPNYYSCKSCKRVFHKSCGELPREMQHPLHPEHTLEITKGSGKKCHGCFEEWIGYLYGCSHCNFYLDPKCAFLPLTIKAESHDHHLILLRKSFSFTCDACGKDSNCMSYFCITCSFVVHTQCALIPSTLKVRIHNHPLSLNLKYSPQLNQSDNKQICQLCIQKVGTKYKAYYCSSCDFAAHPRCAAKIDIRDETFDPELKDDQLIETHLLGPDESTTTLAQIVDKINPGNGKAEIVTVIKHIWHEHHLKLGVELKNNEKCDGCARYLSSLQYYCCLQCKFFLHKSCADLPTKKLHPLHKHPLTLQPQKKFEDFGPEVFDCNACVRLCNGLVYSCDDCDDFQLDVPCSLIPSKFTHEGHEHPLFLILSSNVRVRDRCTSCGEYESHPLIRCADCEFAIDVRCATLPLTTKYGHYEQPFILSYTVEDHNSDGYYCDICEKERDPKHWFYYCEDLQFAAHPDCIMGEWPHIKFGRTYTYDIHQHPLTFVERTTDHPNCQACGSKSFDSFIFVCDKCDHFVLDSKCLRRNTISLRRTSYEVLSMFLREPGRIFRKLPAD</sequence>
<dbReference type="SMART" id="SM00249">
    <property type="entry name" value="PHD"/>
    <property type="match status" value="4"/>
</dbReference>
<reference evidence="6" key="1">
    <citation type="submission" date="2021-01" db="EMBL/GenBank/DDBJ databases">
        <authorList>
            <person name="Lovell J.T."/>
            <person name="Bentley N."/>
            <person name="Bhattarai G."/>
            <person name="Jenkins J.W."/>
            <person name="Sreedasyam A."/>
            <person name="Alarcon Y."/>
            <person name="Bock C."/>
            <person name="Boston L."/>
            <person name="Carlson J."/>
            <person name="Cervantes K."/>
            <person name="Clermont K."/>
            <person name="Krom N."/>
            <person name="Kubenka K."/>
            <person name="Mamidi S."/>
            <person name="Mattison C."/>
            <person name="Monteros M."/>
            <person name="Pisani C."/>
            <person name="Plott C."/>
            <person name="Rajasekar S."/>
            <person name="Rhein H.S."/>
            <person name="Rohla C."/>
            <person name="Song M."/>
            <person name="Hilaire R.S."/>
            <person name="Shu S."/>
            <person name="Wells L."/>
            <person name="Wang X."/>
            <person name="Webber J."/>
            <person name="Heerema R.J."/>
            <person name="Klein P."/>
            <person name="Conner P."/>
            <person name="Grauke L."/>
            <person name="Grimwood J."/>
            <person name="Schmutz J."/>
            <person name="Randall J.J."/>
        </authorList>
    </citation>
    <scope>NUCLEOTIDE SEQUENCE</scope>
    <source>
        <tissue evidence="6">Leaf</tissue>
    </source>
</reference>
<dbReference type="Proteomes" id="UP000811246">
    <property type="component" value="Chromosome 8"/>
</dbReference>
<gene>
    <name evidence="6" type="ORF">I3842_08G166600</name>
</gene>
<accession>A0A922EG27</accession>
<dbReference type="EMBL" id="CM031832">
    <property type="protein sequence ID" value="KAG6701472.1"/>
    <property type="molecule type" value="Genomic_DNA"/>
</dbReference>
<feature type="domain" description="Phorbol-ester/DAG-type" evidence="5">
    <location>
        <begin position="281"/>
        <end position="335"/>
    </location>
</feature>
<keyword evidence="2" id="KW-0677">Repeat</keyword>
<dbReference type="InterPro" id="IPR001965">
    <property type="entry name" value="Znf_PHD"/>
</dbReference>
<dbReference type="Pfam" id="PF03107">
    <property type="entry name" value="C1_2"/>
    <property type="match status" value="8"/>
</dbReference>
<dbReference type="SMART" id="SM00109">
    <property type="entry name" value="C1"/>
    <property type="match status" value="4"/>
</dbReference>
<keyword evidence="3" id="KW-0863">Zinc-finger</keyword>
<organism evidence="6 7">
    <name type="scientific">Carya illinoinensis</name>
    <name type="common">Pecan</name>
    <dbReference type="NCBI Taxonomy" id="32201"/>
    <lineage>
        <taxon>Eukaryota</taxon>
        <taxon>Viridiplantae</taxon>
        <taxon>Streptophyta</taxon>
        <taxon>Embryophyta</taxon>
        <taxon>Tracheophyta</taxon>
        <taxon>Spermatophyta</taxon>
        <taxon>Magnoliopsida</taxon>
        <taxon>eudicotyledons</taxon>
        <taxon>Gunneridae</taxon>
        <taxon>Pentapetalae</taxon>
        <taxon>rosids</taxon>
        <taxon>fabids</taxon>
        <taxon>Fagales</taxon>
        <taxon>Juglandaceae</taxon>
        <taxon>Carya</taxon>
    </lineage>
</organism>
<dbReference type="PANTHER" id="PTHR32410">
    <property type="entry name" value="CYSTEINE/HISTIDINE-RICH C1 DOMAIN FAMILY PROTEIN"/>
    <property type="match status" value="1"/>
</dbReference>
<dbReference type="AlphaFoldDB" id="A0A922EG27"/>
<dbReference type="InterPro" id="IPR004146">
    <property type="entry name" value="DC1"/>
</dbReference>
<dbReference type="PANTHER" id="PTHR32410:SF163">
    <property type="entry name" value="DC1 DOMAIN-CONTAINING PROTEIN"/>
    <property type="match status" value="1"/>
</dbReference>
<evidence type="ECO:0000313" key="7">
    <source>
        <dbReference type="Proteomes" id="UP000811246"/>
    </source>
</evidence>
<name>A0A922EG27_CARIL</name>